<proteinExistence type="predicted"/>
<evidence type="ECO:0008006" key="4">
    <source>
        <dbReference type="Google" id="ProtNLM"/>
    </source>
</evidence>
<evidence type="ECO:0000313" key="2">
    <source>
        <dbReference type="EMBL" id="GAA4422973.1"/>
    </source>
</evidence>
<gene>
    <name evidence="2" type="ORF">GCM10023090_14690</name>
</gene>
<accession>A0ABP8L653</accession>
<feature type="transmembrane region" description="Helical" evidence="1">
    <location>
        <begin position="104"/>
        <end position="124"/>
    </location>
</feature>
<keyword evidence="1" id="KW-0812">Transmembrane</keyword>
<dbReference type="PANTHER" id="PTHR39419">
    <property type="entry name" value="SLL0814 PROTEIN"/>
    <property type="match status" value="1"/>
</dbReference>
<dbReference type="InterPro" id="IPR007354">
    <property type="entry name" value="CruF-like"/>
</dbReference>
<feature type="transmembrane region" description="Helical" evidence="1">
    <location>
        <begin position="241"/>
        <end position="261"/>
    </location>
</feature>
<evidence type="ECO:0000256" key="1">
    <source>
        <dbReference type="SAM" id="Phobius"/>
    </source>
</evidence>
<organism evidence="2 3">
    <name type="scientific">Acidovorax lacteus</name>
    <dbReference type="NCBI Taxonomy" id="1924988"/>
    <lineage>
        <taxon>Bacteria</taxon>
        <taxon>Pseudomonadati</taxon>
        <taxon>Pseudomonadota</taxon>
        <taxon>Betaproteobacteria</taxon>
        <taxon>Burkholderiales</taxon>
        <taxon>Comamonadaceae</taxon>
        <taxon>Acidovorax</taxon>
    </lineage>
</organism>
<dbReference type="Proteomes" id="UP001501788">
    <property type="component" value="Unassembled WGS sequence"/>
</dbReference>
<feature type="transmembrane region" description="Helical" evidence="1">
    <location>
        <begin position="181"/>
        <end position="201"/>
    </location>
</feature>
<dbReference type="EMBL" id="BAABEX010000008">
    <property type="protein sequence ID" value="GAA4422973.1"/>
    <property type="molecule type" value="Genomic_DNA"/>
</dbReference>
<feature type="transmembrane region" description="Helical" evidence="1">
    <location>
        <begin position="136"/>
        <end position="161"/>
    </location>
</feature>
<feature type="transmembrane region" description="Helical" evidence="1">
    <location>
        <begin position="213"/>
        <end position="235"/>
    </location>
</feature>
<keyword evidence="1" id="KW-1133">Transmembrane helix</keyword>
<dbReference type="PANTHER" id="PTHR39419:SF1">
    <property type="entry name" value="SLL0814 PROTEIN"/>
    <property type="match status" value="1"/>
</dbReference>
<keyword evidence="1" id="KW-0472">Membrane</keyword>
<sequence>MRPHPSRLPLLMFLPLAVAMLATAWQSHNPVTLAIVAASLLMFAACWASASQVLGHGPALRFVAVACGLGWLAEQLGSTLGWFFGDYTYTPLLGLRLGDVPLVIPMMWFALTYAGFIMANLIVWQRPVTMAGSHGLPGLLFLALLGGMIVTAFDLGADPYLVFHLHAWDMLKKGSWFGETMQGFVGWVFVSFVILSVFRWNQRSRPEVAAPHPLMVLLPMGIYASGMVFQMIWGVPVETRAIAPFAMGIPLLCALAGFWRWRHDSSEGL</sequence>
<dbReference type="RefSeq" id="WP_345062748.1">
    <property type="nucleotide sequence ID" value="NZ_BAABEX010000008.1"/>
</dbReference>
<reference evidence="3" key="1">
    <citation type="journal article" date="2019" name="Int. J. Syst. Evol. Microbiol.">
        <title>The Global Catalogue of Microorganisms (GCM) 10K type strain sequencing project: providing services to taxonomists for standard genome sequencing and annotation.</title>
        <authorList>
            <consortium name="The Broad Institute Genomics Platform"/>
            <consortium name="The Broad Institute Genome Sequencing Center for Infectious Disease"/>
            <person name="Wu L."/>
            <person name="Ma J."/>
        </authorList>
    </citation>
    <scope>NUCLEOTIDE SEQUENCE [LARGE SCALE GENOMIC DNA]</scope>
    <source>
        <strain evidence="3">JCM 31890</strain>
    </source>
</reference>
<comment type="caution">
    <text evidence="2">The sequence shown here is derived from an EMBL/GenBank/DDBJ whole genome shotgun (WGS) entry which is preliminary data.</text>
</comment>
<evidence type="ECO:0000313" key="3">
    <source>
        <dbReference type="Proteomes" id="UP001501788"/>
    </source>
</evidence>
<keyword evidence="3" id="KW-1185">Reference proteome</keyword>
<feature type="transmembrane region" description="Helical" evidence="1">
    <location>
        <begin position="62"/>
        <end position="84"/>
    </location>
</feature>
<name>A0ABP8L653_9BURK</name>
<dbReference type="Pfam" id="PF04240">
    <property type="entry name" value="Caroten_synth"/>
    <property type="match status" value="1"/>
</dbReference>
<feature type="transmembrane region" description="Helical" evidence="1">
    <location>
        <begin position="34"/>
        <end position="55"/>
    </location>
</feature>
<protein>
    <recommendedName>
        <fullName evidence="4">Carotenoid biosynthesis protein</fullName>
    </recommendedName>
</protein>